<evidence type="ECO:0000313" key="1">
    <source>
        <dbReference type="EMBL" id="KAK9710091.1"/>
    </source>
</evidence>
<gene>
    <name evidence="1" type="ORF">QE152_g26232</name>
</gene>
<keyword evidence="2" id="KW-1185">Reference proteome</keyword>
<sequence>MDTKLFGLLQKKDMGTRRGSGPETMTLVICGRNMDTKLFGSLQKEDMGTRRGSGPETMTLVICGRNMDTKLSGSLQKEDEEALWAKNHDFKGKVIF</sequence>
<evidence type="ECO:0000313" key="2">
    <source>
        <dbReference type="Proteomes" id="UP001458880"/>
    </source>
</evidence>
<dbReference type="Proteomes" id="UP001458880">
    <property type="component" value="Unassembled WGS sequence"/>
</dbReference>
<accession>A0AAW1JYF3</accession>
<comment type="caution">
    <text evidence="1">The sequence shown here is derived from an EMBL/GenBank/DDBJ whole genome shotgun (WGS) entry which is preliminary data.</text>
</comment>
<dbReference type="AlphaFoldDB" id="A0AAW1JYF3"/>
<proteinExistence type="predicted"/>
<reference evidence="1 2" key="1">
    <citation type="journal article" date="2024" name="BMC Genomics">
        <title>De novo assembly and annotation of Popillia japonica's genome with initial clues to its potential as an invasive pest.</title>
        <authorList>
            <person name="Cucini C."/>
            <person name="Boschi S."/>
            <person name="Funari R."/>
            <person name="Cardaioli E."/>
            <person name="Iannotti N."/>
            <person name="Marturano G."/>
            <person name="Paoli F."/>
            <person name="Bruttini M."/>
            <person name="Carapelli A."/>
            <person name="Frati F."/>
            <person name="Nardi F."/>
        </authorList>
    </citation>
    <scope>NUCLEOTIDE SEQUENCE [LARGE SCALE GENOMIC DNA]</scope>
    <source>
        <strain evidence="1">DMR45628</strain>
    </source>
</reference>
<name>A0AAW1JYF3_POPJA</name>
<dbReference type="EMBL" id="JASPKY010000298">
    <property type="protein sequence ID" value="KAK9710091.1"/>
    <property type="molecule type" value="Genomic_DNA"/>
</dbReference>
<protein>
    <submittedName>
        <fullName evidence="1">Uncharacterized protein</fullName>
    </submittedName>
</protein>
<organism evidence="1 2">
    <name type="scientific">Popillia japonica</name>
    <name type="common">Japanese beetle</name>
    <dbReference type="NCBI Taxonomy" id="7064"/>
    <lineage>
        <taxon>Eukaryota</taxon>
        <taxon>Metazoa</taxon>
        <taxon>Ecdysozoa</taxon>
        <taxon>Arthropoda</taxon>
        <taxon>Hexapoda</taxon>
        <taxon>Insecta</taxon>
        <taxon>Pterygota</taxon>
        <taxon>Neoptera</taxon>
        <taxon>Endopterygota</taxon>
        <taxon>Coleoptera</taxon>
        <taxon>Polyphaga</taxon>
        <taxon>Scarabaeiformia</taxon>
        <taxon>Scarabaeidae</taxon>
        <taxon>Rutelinae</taxon>
        <taxon>Popillia</taxon>
    </lineage>
</organism>